<dbReference type="Gene3D" id="1.10.1520.10">
    <property type="entry name" value="Ribonuclease III domain"/>
    <property type="match status" value="1"/>
</dbReference>
<proteinExistence type="inferred from homology"/>
<accession>A0A7X5KMQ1</accession>
<name>A0A7X5KMQ1_9FIRM</name>
<keyword evidence="6" id="KW-0963">Cytoplasm</keyword>
<comment type="cofactor">
    <cofactor evidence="6">
        <name>Mg(2+)</name>
        <dbReference type="ChEBI" id="CHEBI:18420"/>
    </cofactor>
</comment>
<dbReference type="PANTHER" id="PTHR34276:SF1">
    <property type="entry name" value="MINI-RIBONUCLEASE 3"/>
    <property type="match status" value="1"/>
</dbReference>
<evidence type="ECO:0000313" key="8">
    <source>
        <dbReference type="EMBL" id="NDL68206.1"/>
    </source>
</evidence>
<dbReference type="GO" id="GO:0019843">
    <property type="term" value="F:rRNA binding"/>
    <property type="evidence" value="ECO:0007669"/>
    <property type="project" value="UniProtKB-UniRule"/>
</dbReference>
<dbReference type="InterPro" id="IPR036389">
    <property type="entry name" value="RNase_III_sf"/>
</dbReference>
<evidence type="ECO:0000313" key="9">
    <source>
        <dbReference type="Proteomes" id="UP000461585"/>
    </source>
</evidence>
<dbReference type="HAMAP" id="MF_01468">
    <property type="entry name" value="RNase_Mini_III"/>
    <property type="match status" value="1"/>
</dbReference>
<dbReference type="Proteomes" id="UP000461585">
    <property type="component" value="Unassembled WGS sequence"/>
</dbReference>
<comment type="subcellular location">
    <subcellularLocation>
        <location evidence="6">Cytoplasm</location>
    </subcellularLocation>
</comment>
<reference evidence="8 9" key="1">
    <citation type="submission" date="2020-01" db="EMBL/GenBank/DDBJ databases">
        <title>Anaeroalcalibacter tamaniensis gen. nov., sp. nov., moderately halophilic strictly anaerobic fermenter bacterium from mud volcano of Taman peninsula.</title>
        <authorList>
            <person name="Frolova A."/>
            <person name="Merkel A.Y."/>
            <person name="Slobodkin A.I."/>
        </authorList>
    </citation>
    <scope>NUCLEOTIDE SEQUENCE [LARGE SCALE GENOMIC DNA]</scope>
    <source>
        <strain evidence="8 9">F-3ap</strain>
    </source>
</reference>
<sequence length="146" mass="16280">MEEFFTEGIPDFLAGRQDPRLYSPLVLAFIGDGVYDLVVRTRCLEGGNRPVNELHKQAREQVKAAAQAERMALWEPHLTEEERAVYKRGRNAKSATVPKNARLMDYKNATGFEALLGYLYLKGSYARVLELASQSPPPGEGVSGHD</sequence>
<evidence type="ECO:0000256" key="4">
    <source>
        <dbReference type="ARBA" id="ARBA00022759"/>
    </source>
</evidence>
<organism evidence="8 9">
    <name type="scientific">Anaerotalea alkaliphila</name>
    <dbReference type="NCBI Taxonomy" id="2662126"/>
    <lineage>
        <taxon>Bacteria</taxon>
        <taxon>Bacillati</taxon>
        <taxon>Bacillota</taxon>
        <taxon>Clostridia</taxon>
        <taxon>Eubacteriales</taxon>
        <taxon>Anaerotalea</taxon>
    </lineage>
</organism>
<dbReference type="GO" id="GO:0006364">
    <property type="term" value="P:rRNA processing"/>
    <property type="evidence" value="ECO:0007669"/>
    <property type="project" value="UniProtKB-UniRule"/>
</dbReference>
<dbReference type="GO" id="GO:0005737">
    <property type="term" value="C:cytoplasm"/>
    <property type="evidence" value="ECO:0007669"/>
    <property type="project" value="UniProtKB-SubCell"/>
</dbReference>
<evidence type="ECO:0000256" key="1">
    <source>
        <dbReference type="ARBA" id="ARBA00022517"/>
    </source>
</evidence>
<comment type="function">
    <text evidence="6">Involved in correct processing of both the 5' and 3' ends of 23S rRNA precursor. Processes 30S rRNA precursor transcript even in absence of ribonuclease 3 (Rnc); Rnc processes 30S rRNA into smaller rRNA precursors.</text>
</comment>
<evidence type="ECO:0000256" key="6">
    <source>
        <dbReference type="HAMAP-Rule" id="MF_01468"/>
    </source>
</evidence>
<dbReference type="EC" id="3.1.26.-" evidence="6"/>
<dbReference type="InterPro" id="IPR008226">
    <property type="entry name" value="Mini3_fam"/>
</dbReference>
<keyword evidence="2 6" id="KW-0698">rRNA processing</keyword>
<keyword evidence="1 6" id="KW-0690">Ribosome biogenesis</keyword>
<keyword evidence="5 6" id="KW-0378">Hydrolase</keyword>
<dbReference type="PANTHER" id="PTHR34276">
    <property type="entry name" value="MINI-RIBONUCLEASE 3"/>
    <property type="match status" value="1"/>
</dbReference>
<dbReference type="EMBL" id="JAAEEH010000030">
    <property type="protein sequence ID" value="NDL68206.1"/>
    <property type="molecule type" value="Genomic_DNA"/>
</dbReference>
<evidence type="ECO:0000256" key="5">
    <source>
        <dbReference type="ARBA" id="ARBA00022801"/>
    </source>
</evidence>
<keyword evidence="9" id="KW-1185">Reference proteome</keyword>
<feature type="active site" evidence="6">
    <location>
        <position position="32"/>
    </location>
</feature>
<comment type="similarity">
    <text evidence="6">Belongs to the MrnC RNase family.</text>
</comment>
<evidence type="ECO:0000256" key="2">
    <source>
        <dbReference type="ARBA" id="ARBA00022552"/>
    </source>
</evidence>
<dbReference type="AlphaFoldDB" id="A0A7X5KMQ1"/>
<keyword evidence="4 6" id="KW-0255">Endonuclease</keyword>
<keyword evidence="6" id="KW-0699">rRNA-binding</keyword>
<dbReference type="Pfam" id="PF00636">
    <property type="entry name" value="Ribonuclease_3"/>
    <property type="match status" value="1"/>
</dbReference>
<keyword evidence="6" id="KW-0694">RNA-binding</keyword>
<keyword evidence="3 6" id="KW-0540">Nuclease</keyword>
<evidence type="ECO:0000259" key="7">
    <source>
        <dbReference type="Pfam" id="PF00636"/>
    </source>
</evidence>
<evidence type="ECO:0000256" key="3">
    <source>
        <dbReference type="ARBA" id="ARBA00022722"/>
    </source>
</evidence>
<feature type="domain" description="RNase III" evidence="7">
    <location>
        <begin position="26"/>
        <end position="123"/>
    </location>
</feature>
<keyword evidence="6" id="KW-0460">Magnesium</keyword>
<dbReference type="SUPFAM" id="SSF69065">
    <property type="entry name" value="RNase III domain-like"/>
    <property type="match status" value="1"/>
</dbReference>
<comment type="subunit">
    <text evidence="6">Homodimer.</text>
</comment>
<dbReference type="InterPro" id="IPR000999">
    <property type="entry name" value="RNase_III_dom"/>
</dbReference>
<protein>
    <recommendedName>
        <fullName evidence="6">Mini-ribonuclease 3</fullName>
        <shortName evidence="6">Mini-3</shortName>
        <shortName evidence="6">Mini-RNase 3</shortName>
        <ecNumber evidence="6">3.1.26.-</ecNumber>
    </recommendedName>
    <alternativeName>
        <fullName evidence="6">Mini-RNase III</fullName>
        <shortName evidence="6">Mini-III</shortName>
    </alternativeName>
</protein>
<comment type="caution">
    <text evidence="8">The sequence shown here is derived from an EMBL/GenBank/DDBJ whole genome shotgun (WGS) entry which is preliminary data.</text>
</comment>
<gene>
    <name evidence="6" type="primary">mrnC</name>
    <name evidence="8" type="ORF">GXN74_10680</name>
</gene>
<dbReference type="PIRSF" id="PIRSF005520">
    <property type="entry name" value="UCP005520"/>
    <property type="match status" value="1"/>
</dbReference>
<dbReference type="GO" id="GO:0004525">
    <property type="term" value="F:ribonuclease III activity"/>
    <property type="evidence" value="ECO:0007669"/>
    <property type="project" value="InterPro"/>
</dbReference>